<dbReference type="CDD" id="cd06550">
    <property type="entry name" value="TM_ABC_iron-siderophores_like"/>
    <property type="match status" value="1"/>
</dbReference>
<dbReference type="AlphaFoldDB" id="A0A7G9ZB86"/>
<proteinExistence type="inferred from homology"/>
<feature type="transmembrane region" description="Helical" evidence="11">
    <location>
        <begin position="139"/>
        <end position="162"/>
    </location>
</feature>
<feature type="transmembrane region" description="Helical" evidence="11">
    <location>
        <begin position="77"/>
        <end position="99"/>
    </location>
</feature>
<evidence type="ECO:0000256" key="3">
    <source>
        <dbReference type="ARBA" id="ARBA00022448"/>
    </source>
</evidence>
<evidence type="ECO:0000256" key="7">
    <source>
        <dbReference type="ARBA" id="ARBA00023136"/>
    </source>
</evidence>
<dbReference type="SUPFAM" id="SSF81345">
    <property type="entry name" value="ABC transporter involved in vitamin B12 uptake, BtuC"/>
    <property type="match status" value="1"/>
</dbReference>
<feature type="transmembrane region" description="Helical" evidence="11">
    <location>
        <begin position="331"/>
        <end position="351"/>
    </location>
</feature>
<feature type="transmembrane region" description="Helical" evidence="11">
    <location>
        <begin position="215"/>
        <end position="235"/>
    </location>
</feature>
<evidence type="ECO:0000256" key="6">
    <source>
        <dbReference type="ARBA" id="ARBA00022989"/>
    </source>
</evidence>
<comment type="similarity">
    <text evidence="2">Belongs to the binding-protein-dependent transport system permease family. FecCD subfamily.</text>
</comment>
<dbReference type="GO" id="GO:0005886">
    <property type="term" value="C:plasma membrane"/>
    <property type="evidence" value="ECO:0007669"/>
    <property type="project" value="UniProtKB-SubCell"/>
</dbReference>
<keyword evidence="4" id="KW-1003">Cell membrane</keyword>
<evidence type="ECO:0000256" key="1">
    <source>
        <dbReference type="ARBA" id="ARBA00004651"/>
    </source>
</evidence>
<comment type="function">
    <text evidence="8">Required for corrinoid utilization. Probably part of the ABC transporter complex BtuCDF involved in cobalamin (vitamin B12) import. Probably involved in the translocation of the substrate across the membrane.</text>
</comment>
<dbReference type="GO" id="GO:0022857">
    <property type="term" value="F:transmembrane transporter activity"/>
    <property type="evidence" value="ECO:0007669"/>
    <property type="project" value="InterPro"/>
</dbReference>
<keyword evidence="5 11" id="KW-0812">Transmembrane</keyword>
<evidence type="ECO:0000313" key="12">
    <source>
        <dbReference type="EMBL" id="QNO57520.1"/>
    </source>
</evidence>
<accession>A0A7G9ZB86</accession>
<protein>
    <recommendedName>
        <fullName evidence="10">Cobalamin import system permease protein BtuC</fullName>
    </recommendedName>
</protein>
<keyword evidence="3" id="KW-0813">Transport</keyword>
<gene>
    <name evidence="12" type="primary">btuC_1</name>
    <name evidence="12" type="ORF">PKDJNKLE_00006</name>
</gene>
<dbReference type="EMBL" id="MT631691">
    <property type="protein sequence ID" value="QNO57520.1"/>
    <property type="molecule type" value="Genomic_DNA"/>
</dbReference>
<evidence type="ECO:0000256" key="2">
    <source>
        <dbReference type="ARBA" id="ARBA00007935"/>
    </source>
</evidence>
<evidence type="ECO:0000256" key="11">
    <source>
        <dbReference type="SAM" id="Phobius"/>
    </source>
</evidence>
<dbReference type="InterPro" id="IPR000522">
    <property type="entry name" value="ABC_transptr_permease_BtuC"/>
</dbReference>
<feature type="transmembrane region" description="Helical" evidence="11">
    <location>
        <begin position="111"/>
        <end position="133"/>
    </location>
</feature>
<evidence type="ECO:0000256" key="10">
    <source>
        <dbReference type="ARBA" id="ARBA00071366"/>
    </source>
</evidence>
<organism evidence="12">
    <name type="scientific">Candidatus Methanophaga sp. ANME-1 ERB7</name>
    <dbReference type="NCBI Taxonomy" id="2759913"/>
    <lineage>
        <taxon>Archaea</taxon>
        <taxon>Methanobacteriati</taxon>
        <taxon>Methanobacteriota</taxon>
        <taxon>Stenosarchaea group</taxon>
        <taxon>Methanomicrobia</taxon>
        <taxon>Candidatus Methanophagales</taxon>
        <taxon>Candidatus Methanophagaceae</taxon>
        <taxon>Candidatus Methanophaga</taxon>
    </lineage>
</organism>
<evidence type="ECO:0000256" key="4">
    <source>
        <dbReference type="ARBA" id="ARBA00022475"/>
    </source>
</evidence>
<evidence type="ECO:0000256" key="9">
    <source>
        <dbReference type="ARBA" id="ARBA00064420"/>
    </source>
</evidence>
<dbReference type="Pfam" id="PF01032">
    <property type="entry name" value="FecCD"/>
    <property type="match status" value="1"/>
</dbReference>
<name>A0A7G9ZB86_9EURY</name>
<dbReference type="Gene3D" id="1.10.3470.10">
    <property type="entry name" value="ABC transporter involved in vitamin B12 uptake, BtuC"/>
    <property type="match status" value="1"/>
</dbReference>
<dbReference type="PANTHER" id="PTHR30472">
    <property type="entry name" value="FERRIC ENTEROBACTIN TRANSPORT SYSTEM PERMEASE PROTEIN"/>
    <property type="match status" value="1"/>
</dbReference>
<dbReference type="InterPro" id="IPR037294">
    <property type="entry name" value="ABC_BtuC-like"/>
</dbReference>
<keyword evidence="6 11" id="KW-1133">Transmembrane helix</keyword>
<dbReference type="PANTHER" id="PTHR30472:SF25">
    <property type="entry name" value="ABC TRANSPORTER PERMEASE PROTEIN MJ0876-RELATED"/>
    <property type="match status" value="1"/>
</dbReference>
<reference evidence="12" key="1">
    <citation type="submission" date="2020-06" db="EMBL/GenBank/DDBJ databases">
        <title>Unique genomic features of the anaerobic methanotrophic archaea.</title>
        <authorList>
            <person name="Chadwick G.L."/>
            <person name="Skennerton C.T."/>
            <person name="Laso-Perez R."/>
            <person name="Leu A.O."/>
            <person name="Speth D.R."/>
            <person name="Yu H."/>
            <person name="Morgan-Lang C."/>
            <person name="Hatzenpichler R."/>
            <person name="Goudeau D."/>
            <person name="Malmstrom R."/>
            <person name="Brazelton W.J."/>
            <person name="Woyke T."/>
            <person name="Hallam S.J."/>
            <person name="Tyson G.W."/>
            <person name="Wegener G."/>
            <person name="Boetius A."/>
            <person name="Orphan V."/>
        </authorList>
    </citation>
    <scope>NUCLEOTIDE SEQUENCE</scope>
</reference>
<keyword evidence="7 11" id="KW-0472">Membrane</keyword>
<evidence type="ECO:0000256" key="8">
    <source>
        <dbReference type="ARBA" id="ARBA00053891"/>
    </source>
</evidence>
<feature type="transmembrane region" description="Helical" evidence="11">
    <location>
        <begin position="303"/>
        <end position="319"/>
    </location>
</feature>
<feature type="transmembrane region" description="Helical" evidence="11">
    <location>
        <begin position="32"/>
        <end position="57"/>
    </location>
</feature>
<comment type="subcellular location">
    <subcellularLocation>
        <location evidence="1">Cell membrane</location>
        <topology evidence="1">Multi-pass membrane protein</topology>
    </subcellularLocation>
</comment>
<comment type="subunit">
    <text evidence="9">The complex is composed of two ATP-binding proteins (BtuD), two transmembrane proteins (BtuC) and a solute-binding protein (BtuF).</text>
</comment>
<feature type="transmembrane region" description="Helical" evidence="11">
    <location>
        <begin position="174"/>
        <end position="195"/>
    </location>
</feature>
<dbReference type="GO" id="GO:0033214">
    <property type="term" value="P:siderophore-iron import into cell"/>
    <property type="evidence" value="ECO:0007669"/>
    <property type="project" value="TreeGrafter"/>
</dbReference>
<sequence length="358" mass="38178">MSTSSETGTKVRLERKEVEESYNKFIRKKIRYIILFFVIILVIAGIAVALGCFPLSVSEVYSIIFHGLSTETLGDESVWLLRLPRITLALLVGFGLAAAGTMMQGTLKNPLASPFTLGIAAGAAFGASLALYLAEGAVVSEYLLVGCAFFFALIPTFVIMLLTHFRRATPETMVLAGIGMLYLFGAFQGLVQFISSPTTVQAAVIFGVGTLARASWAQVIPAAIVLICFVPLLMWKAWDVNILDAGDEAAESMGVNTARTRVIVMLITTILTAGLVCFTGPIGFIGLITPHICRMFMGGDNRFLIPVAGFFGAALLLGADTAARTVIAPESIPVGIVVSLIAGPLFLIMLLRKKGGYL</sequence>
<feature type="transmembrane region" description="Helical" evidence="11">
    <location>
        <begin position="262"/>
        <end position="288"/>
    </location>
</feature>
<evidence type="ECO:0000256" key="5">
    <source>
        <dbReference type="ARBA" id="ARBA00022692"/>
    </source>
</evidence>
<dbReference type="FunFam" id="1.10.3470.10:FF:000001">
    <property type="entry name" value="Vitamin B12 ABC transporter permease BtuC"/>
    <property type="match status" value="1"/>
</dbReference>